<dbReference type="EMBL" id="HG316458">
    <property type="protein sequence ID" value="CDF89764.1"/>
    <property type="molecule type" value="Genomic_DNA"/>
</dbReference>
<dbReference type="PANTHER" id="PTHR11081">
    <property type="entry name" value="FLAP ENDONUCLEASE FAMILY MEMBER"/>
    <property type="match status" value="1"/>
</dbReference>
<dbReference type="InterPro" id="IPR029060">
    <property type="entry name" value="PIN-like_dom_sf"/>
</dbReference>
<evidence type="ECO:0000256" key="1">
    <source>
        <dbReference type="ARBA" id="ARBA00022722"/>
    </source>
</evidence>
<feature type="compositionally biased region" description="Basic residues" evidence="3">
    <location>
        <begin position="500"/>
        <end position="512"/>
    </location>
</feature>
<dbReference type="GO" id="GO:0006281">
    <property type="term" value="P:DNA repair"/>
    <property type="evidence" value="ECO:0007669"/>
    <property type="project" value="UniProtKB-ARBA"/>
</dbReference>
<evidence type="ECO:0000256" key="2">
    <source>
        <dbReference type="ARBA" id="ARBA00022801"/>
    </source>
</evidence>
<name>A0A8J2T761_ZYGB2</name>
<dbReference type="SUPFAM" id="SSF47807">
    <property type="entry name" value="5' to 3' exonuclease, C-terminal subdomain"/>
    <property type="match status" value="1"/>
</dbReference>
<evidence type="ECO:0000256" key="3">
    <source>
        <dbReference type="SAM" id="MobiDB-lite"/>
    </source>
</evidence>
<proteinExistence type="predicted"/>
<dbReference type="AlphaFoldDB" id="A0A8J2T761"/>
<keyword evidence="2" id="KW-0378">Hydrolase</keyword>
<feature type="domain" description="XPG N-terminal" evidence="5">
    <location>
        <begin position="1"/>
        <end position="115"/>
    </location>
</feature>
<feature type="region of interest" description="Disordered" evidence="3">
    <location>
        <begin position="500"/>
        <end position="521"/>
    </location>
</feature>
<gene>
    <name evidence="6" type="ORF">BN860_01178g</name>
</gene>
<dbReference type="SMART" id="SM00484">
    <property type="entry name" value="XPGI"/>
    <property type="match status" value="1"/>
</dbReference>
<dbReference type="GO" id="GO:0005634">
    <property type="term" value="C:nucleus"/>
    <property type="evidence" value="ECO:0007669"/>
    <property type="project" value="TreeGrafter"/>
</dbReference>
<evidence type="ECO:0000313" key="6">
    <source>
        <dbReference type="EMBL" id="CDF89764.1"/>
    </source>
</evidence>
<dbReference type="Gene3D" id="3.40.50.1010">
    <property type="entry name" value="5'-nuclease"/>
    <property type="match status" value="1"/>
</dbReference>
<dbReference type="GO" id="GO:0005737">
    <property type="term" value="C:cytoplasm"/>
    <property type="evidence" value="ECO:0007669"/>
    <property type="project" value="TreeGrafter"/>
</dbReference>
<dbReference type="InterPro" id="IPR036279">
    <property type="entry name" value="5-3_exonuclease_C_sf"/>
</dbReference>
<dbReference type="InterPro" id="IPR006085">
    <property type="entry name" value="XPG_DNA_repair_N"/>
</dbReference>
<feature type="domain" description="XPG-I" evidence="4">
    <location>
        <begin position="153"/>
        <end position="232"/>
    </location>
</feature>
<dbReference type="SUPFAM" id="SSF88723">
    <property type="entry name" value="PIN domain-like"/>
    <property type="match status" value="1"/>
</dbReference>
<dbReference type="PANTHER" id="PTHR11081:SF72">
    <property type="entry name" value="HOLLIDAY JUNCTION RESOLVASE YEN1"/>
    <property type="match status" value="1"/>
</dbReference>
<evidence type="ECO:0000259" key="4">
    <source>
        <dbReference type="SMART" id="SM00484"/>
    </source>
</evidence>
<dbReference type="OrthoDB" id="2959108at2759"/>
<evidence type="ECO:0000259" key="5">
    <source>
        <dbReference type="SMART" id="SM00485"/>
    </source>
</evidence>
<dbReference type="SMART" id="SM00485">
    <property type="entry name" value="XPGN"/>
    <property type="match status" value="1"/>
</dbReference>
<dbReference type="GO" id="GO:0008409">
    <property type="term" value="F:5'-3' exonuclease activity"/>
    <property type="evidence" value="ECO:0007669"/>
    <property type="project" value="TreeGrafter"/>
</dbReference>
<dbReference type="InterPro" id="IPR006084">
    <property type="entry name" value="XPG/Rad2"/>
</dbReference>
<dbReference type="Proteomes" id="UP000019375">
    <property type="component" value="Unassembled WGS sequence"/>
</dbReference>
<dbReference type="GO" id="GO:0017108">
    <property type="term" value="F:5'-flap endonuclease activity"/>
    <property type="evidence" value="ECO:0007669"/>
    <property type="project" value="TreeGrafter"/>
</dbReference>
<dbReference type="Pfam" id="PF00867">
    <property type="entry name" value="XPG_I"/>
    <property type="match status" value="1"/>
</dbReference>
<keyword evidence="1" id="KW-0540">Nuclease</keyword>
<organism evidence="6 7">
    <name type="scientific">Zygosaccharomyces bailii (strain CLIB 213 / ATCC 58445 / CBS 680 / BCRC 21525 / NBRC 1098 / NCYC 1416 / NRRL Y-2227)</name>
    <dbReference type="NCBI Taxonomy" id="1333698"/>
    <lineage>
        <taxon>Eukaryota</taxon>
        <taxon>Fungi</taxon>
        <taxon>Dikarya</taxon>
        <taxon>Ascomycota</taxon>
        <taxon>Saccharomycotina</taxon>
        <taxon>Saccharomycetes</taxon>
        <taxon>Saccharomycetales</taxon>
        <taxon>Saccharomycetaceae</taxon>
        <taxon>Zygosaccharomyces</taxon>
    </lineage>
</organism>
<reference evidence="7" key="1">
    <citation type="journal article" date="2013" name="Genome Announc.">
        <title>Genome sequence of the food spoilage yeast Zygosaccharomyces bailii CLIB 213(T).</title>
        <authorList>
            <person name="Galeote V."/>
            <person name="Bigey F."/>
            <person name="Devillers H."/>
            <person name="Neuveglise C."/>
            <person name="Dequin S."/>
        </authorList>
    </citation>
    <scope>NUCLEOTIDE SEQUENCE [LARGE SCALE GENOMIC DNA]</scope>
    <source>
        <strain evidence="7">CLIB 213 / ATCC 58445 / CBS 680 / CCRC 21525 / NBRC 1098 / NCYC 1416 / NRRL Y-2227</strain>
    </source>
</reference>
<sequence>MGVPQIWELLRPLLVDKRVPLKKFVVDFKTGHGRPPRIAIDGYSWIFECGFVLSQDTPKKYASHGTMAKAVLNFIHRLKEFLALDVTFMLVFDGNMKPSFKKNFDSHGASLENDYLKTWNAHIRCHEQLGHCLKLSSIGEESDFMQVIKRILDSMRISYVEACGEGEAQCAWLQCQGYVDYVLSNDSDTLVFGCGRMLRNCSKFTSDIGVSGNSPQAKQASSRELFVTVIDLNELQACTADRYNWWSLLFFSVILGADYNHGVKGMGKTKAAKLAQLRDPDFALQFRRLFGDLKNTCRDSDYEHFQEKVIQYCRANSVELFGRNYRAMLGEVSLEGWPSKTAVMYYFHPVLIPAMDLSVFDKANLNINGNVNYQSLDFKKLKEFLVTFKLPAVANFDGWYAETMQEPFVLRHILTNREQLTDYMQVTEEKTLILGGKFTLPCLKVRYRPYISFFITNQSPRKSQSPTKRKRSENEYKYSLWIPQDLIPPNNVLLQRWNRTKNTKSPSPKKQKFSPQKNTLDDFLRKHTSPIKTPLSTHRSEVVLEPVKKKLFVDEAECNDSEDDSLIILGEVQLKDNKPS</sequence>
<dbReference type="PRINTS" id="PR00853">
    <property type="entry name" value="XPGRADSUPER"/>
</dbReference>
<keyword evidence="7" id="KW-1185">Reference proteome</keyword>
<accession>A0A8J2T761</accession>
<evidence type="ECO:0000313" key="7">
    <source>
        <dbReference type="Proteomes" id="UP000019375"/>
    </source>
</evidence>
<protein>
    <submittedName>
        <fullName evidence="6">ZYBA0S05-01178g1_1</fullName>
    </submittedName>
</protein>
<dbReference type="CDD" id="cd09870">
    <property type="entry name" value="PIN_YEN1"/>
    <property type="match status" value="1"/>
</dbReference>
<dbReference type="InterPro" id="IPR006086">
    <property type="entry name" value="XPG-I_dom"/>
</dbReference>